<sequence>YARPGLSVNDWNRLGSSDPLAPNAAPLPAASTLSFDEAFADEEYLSPEMSGSEFDSLVHPISTSDPRMEYTGSRRDLWGIQQRQGAWAE</sequence>
<evidence type="ECO:0000313" key="2">
    <source>
        <dbReference type="Proteomes" id="UP001465976"/>
    </source>
</evidence>
<reference evidence="1 2" key="1">
    <citation type="submission" date="2024-02" db="EMBL/GenBank/DDBJ databases">
        <title>A draft genome for the cacao thread blight pathogen Marasmius crinis-equi.</title>
        <authorList>
            <person name="Cohen S.P."/>
            <person name="Baruah I.K."/>
            <person name="Amoako-Attah I."/>
            <person name="Bukari Y."/>
            <person name="Meinhardt L.W."/>
            <person name="Bailey B.A."/>
        </authorList>
    </citation>
    <scope>NUCLEOTIDE SEQUENCE [LARGE SCALE GENOMIC DNA]</scope>
    <source>
        <strain evidence="1 2">GH-76</strain>
    </source>
</reference>
<gene>
    <name evidence="1" type="ORF">V5O48_015749</name>
</gene>
<dbReference type="EMBL" id="JBAHYK010001952">
    <property type="protein sequence ID" value="KAL0566272.1"/>
    <property type="molecule type" value="Genomic_DNA"/>
</dbReference>
<dbReference type="Proteomes" id="UP001465976">
    <property type="component" value="Unassembled WGS sequence"/>
</dbReference>
<evidence type="ECO:0000313" key="1">
    <source>
        <dbReference type="EMBL" id="KAL0566272.1"/>
    </source>
</evidence>
<name>A0ABR3ETM8_9AGAR</name>
<keyword evidence="2" id="KW-1185">Reference proteome</keyword>
<feature type="non-terminal residue" evidence="1">
    <location>
        <position position="1"/>
    </location>
</feature>
<protein>
    <submittedName>
        <fullName evidence="1">Uncharacterized protein</fullName>
    </submittedName>
</protein>
<comment type="caution">
    <text evidence="1">The sequence shown here is derived from an EMBL/GenBank/DDBJ whole genome shotgun (WGS) entry which is preliminary data.</text>
</comment>
<accession>A0ABR3ETM8</accession>
<organism evidence="1 2">
    <name type="scientific">Marasmius crinis-equi</name>
    <dbReference type="NCBI Taxonomy" id="585013"/>
    <lineage>
        <taxon>Eukaryota</taxon>
        <taxon>Fungi</taxon>
        <taxon>Dikarya</taxon>
        <taxon>Basidiomycota</taxon>
        <taxon>Agaricomycotina</taxon>
        <taxon>Agaricomycetes</taxon>
        <taxon>Agaricomycetidae</taxon>
        <taxon>Agaricales</taxon>
        <taxon>Marasmiineae</taxon>
        <taxon>Marasmiaceae</taxon>
        <taxon>Marasmius</taxon>
    </lineage>
</organism>
<proteinExistence type="predicted"/>